<feature type="region of interest" description="Disordered" evidence="1">
    <location>
        <begin position="1"/>
        <end position="46"/>
    </location>
</feature>
<evidence type="ECO:0000256" key="1">
    <source>
        <dbReference type="SAM" id="MobiDB-lite"/>
    </source>
</evidence>
<reference evidence="2" key="1">
    <citation type="submission" date="2020-03" db="EMBL/GenBank/DDBJ databases">
        <authorList>
            <person name="Weist P."/>
        </authorList>
    </citation>
    <scope>NUCLEOTIDE SEQUENCE</scope>
</reference>
<proteinExistence type="predicted"/>
<protein>
    <submittedName>
        <fullName evidence="2">Uncharacterized protein</fullName>
    </submittedName>
</protein>
<organism evidence="2 3">
    <name type="scientific">Pleuronectes platessa</name>
    <name type="common">European plaice</name>
    <dbReference type="NCBI Taxonomy" id="8262"/>
    <lineage>
        <taxon>Eukaryota</taxon>
        <taxon>Metazoa</taxon>
        <taxon>Chordata</taxon>
        <taxon>Craniata</taxon>
        <taxon>Vertebrata</taxon>
        <taxon>Euteleostomi</taxon>
        <taxon>Actinopterygii</taxon>
        <taxon>Neopterygii</taxon>
        <taxon>Teleostei</taxon>
        <taxon>Neoteleostei</taxon>
        <taxon>Acanthomorphata</taxon>
        <taxon>Carangaria</taxon>
        <taxon>Pleuronectiformes</taxon>
        <taxon>Pleuronectoidei</taxon>
        <taxon>Pleuronectidae</taxon>
        <taxon>Pleuronectes</taxon>
    </lineage>
</organism>
<sequence length="91" mass="9825">MFRPLTPSSTPRIKNNRITQFGAQRSGPQRGSAYRARGCVGQSETPRATHSIGLNLHCSGLQGAAARVKEILHLPQTAYGRVRAGYSGKYG</sequence>
<accession>A0A9N7UMZ1</accession>
<gene>
    <name evidence="2" type="ORF">PLEPLA_LOCUS23492</name>
</gene>
<evidence type="ECO:0000313" key="3">
    <source>
        <dbReference type="Proteomes" id="UP001153269"/>
    </source>
</evidence>
<name>A0A9N7UMZ1_PLEPL</name>
<dbReference type="AlphaFoldDB" id="A0A9N7UMZ1"/>
<comment type="caution">
    <text evidence="2">The sequence shown here is derived from an EMBL/GenBank/DDBJ whole genome shotgun (WGS) entry which is preliminary data.</text>
</comment>
<dbReference type="Proteomes" id="UP001153269">
    <property type="component" value="Unassembled WGS sequence"/>
</dbReference>
<keyword evidence="3" id="KW-1185">Reference proteome</keyword>
<feature type="compositionally biased region" description="Polar residues" evidence="1">
    <location>
        <begin position="1"/>
        <end position="29"/>
    </location>
</feature>
<evidence type="ECO:0000313" key="2">
    <source>
        <dbReference type="EMBL" id="CAB1435417.1"/>
    </source>
</evidence>
<dbReference type="EMBL" id="CADEAL010001772">
    <property type="protein sequence ID" value="CAB1435417.1"/>
    <property type="molecule type" value="Genomic_DNA"/>
</dbReference>